<reference evidence="2 3" key="1">
    <citation type="submission" date="2014-06" db="EMBL/GenBank/DDBJ databases">
        <title>Evolutionary Origins and Diversification of the Mycorrhizal Mutualists.</title>
        <authorList>
            <consortium name="DOE Joint Genome Institute"/>
            <consortium name="Mycorrhizal Genomics Consortium"/>
            <person name="Kohler A."/>
            <person name="Kuo A."/>
            <person name="Nagy L.G."/>
            <person name="Floudas D."/>
            <person name="Copeland A."/>
            <person name="Barry K.W."/>
            <person name="Cichocki N."/>
            <person name="Veneault-Fourrey C."/>
            <person name="LaButti K."/>
            <person name="Lindquist E.A."/>
            <person name="Lipzen A."/>
            <person name="Lundell T."/>
            <person name="Morin E."/>
            <person name="Murat C."/>
            <person name="Riley R."/>
            <person name="Ohm R."/>
            <person name="Sun H."/>
            <person name="Tunlid A."/>
            <person name="Henrissat B."/>
            <person name="Grigoriev I.V."/>
            <person name="Hibbett D.S."/>
            <person name="Martin F."/>
        </authorList>
    </citation>
    <scope>NUCLEOTIDE SEQUENCE [LARGE SCALE GENOMIC DNA]</scope>
    <source>
        <strain evidence="2 3">SS14</strain>
    </source>
</reference>
<dbReference type="EMBL" id="KN837099">
    <property type="protein sequence ID" value="KIJ47989.1"/>
    <property type="molecule type" value="Genomic_DNA"/>
</dbReference>
<feature type="region of interest" description="Disordered" evidence="1">
    <location>
        <begin position="341"/>
        <end position="360"/>
    </location>
</feature>
<evidence type="ECO:0000313" key="3">
    <source>
        <dbReference type="Proteomes" id="UP000054279"/>
    </source>
</evidence>
<dbReference type="Proteomes" id="UP000054279">
    <property type="component" value="Unassembled WGS sequence"/>
</dbReference>
<dbReference type="AlphaFoldDB" id="A0A0C9VJ36"/>
<dbReference type="OrthoDB" id="3262877at2759"/>
<proteinExistence type="predicted"/>
<protein>
    <submittedName>
        <fullName evidence="2">Uncharacterized protein</fullName>
    </submittedName>
</protein>
<sequence>MARTSLANHRPPATSRMPFPNEIFHFGIIAPLLSEYLHELLVDWQSPAWNPFLTLPLVSRAFHDSCRSLNRNIFGLRPDDNPQEEIVRILDYTIKWWSYAHMDPLDAEFPRIRGATEDGATFAQLISSKSLIDVYLCFGQAKVFFNLDVMRRIEQENLVRRGYDVHMEGWDAVYKIVLPNEGLHYTRQYKMEDSLMHRTFRPLQAALNLCEAIPRDLAFHAAKYLAENVPLFVSMPLVLKHAQDLEMDLVREYSFDESLLASWTRDTLDLLETTENLIESFLGSAPFVQSFSAEGIKIPKCVIKETRITKILQAVYFFEWEYYKSDVLGRALANWEYFTDELEQSEEGSEQPDDSEQPED</sequence>
<keyword evidence="3" id="KW-1185">Reference proteome</keyword>
<accession>A0A0C9VJ36</accession>
<evidence type="ECO:0000313" key="2">
    <source>
        <dbReference type="EMBL" id="KIJ47989.1"/>
    </source>
</evidence>
<gene>
    <name evidence="2" type="ORF">M422DRAFT_45480</name>
</gene>
<name>A0A0C9VJ36_SPHS4</name>
<organism evidence="2 3">
    <name type="scientific">Sphaerobolus stellatus (strain SS14)</name>
    <dbReference type="NCBI Taxonomy" id="990650"/>
    <lineage>
        <taxon>Eukaryota</taxon>
        <taxon>Fungi</taxon>
        <taxon>Dikarya</taxon>
        <taxon>Basidiomycota</taxon>
        <taxon>Agaricomycotina</taxon>
        <taxon>Agaricomycetes</taxon>
        <taxon>Phallomycetidae</taxon>
        <taxon>Geastrales</taxon>
        <taxon>Sphaerobolaceae</taxon>
        <taxon>Sphaerobolus</taxon>
    </lineage>
</organism>
<evidence type="ECO:0000256" key="1">
    <source>
        <dbReference type="SAM" id="MobiDB-lite"/>
    </source>
</evidence>
<dbReference type="HOGENOM" id="CLU_769802_0_0_1"/>